<organism evidence="2 3">
    <name type="scientific">Mycena citricolor</name>
    <dbReference type="NCBI Taxonomy" id="2018698"/>
    <lineage>
        <taxon>Eukaryota</taxon>
        <taxon>Fungi</taxon>
        <taxon>Dikarya</taxon>
        <taxon>Basidiomycota</taxon>
        <taxon>Agaricomycotina</taxon>
        <taxon>Agaricomycetes</taxon>
        <taxon>Agaricomycetidae</taxon>
        <taxon>Agaricales</taxon>
        <taxon>Marasmiineae</taxon>
        <taxon>Mycenaceae</taxon>
        <taxon>Mycena</taxon>
    </lineage>
</organism>
<evidence type="ECO:0000313" key="2">
    <source>
        <dbReference type="EMBL" id="CAK5264397.1"/>
    </source>
</evidence>
<feature type="region of interest" description="Disordered" evidence="1">
    <location>
        <begin position="39"/>
        <end position="135"/>
    </location>
</feature>
<proteinExistence type="predicted"/>
<name>A0AAD2GW28_9AGAR</name>
<dbReference type="AlphaFoldDB" id="A0AAD2GW28"/>
<feature type="compositionally biased region" description="Basic and acidic residues" evidence="1">
    <location>
        <begin position="168"/>
        <end position="189"/>
    </location>
</feature>
<dbReference type="Proteomes" id="UP001295794">
    <property type="component" value="Unassembled WGS sequence"/>
</dbReference>
<dbReference type="EMBL" id="CAVNYO010000054">
    <property type="protein sequence ID" value="CAK5264397.1"/>
    <property type="molecule type" value="Genomic_DNA"/>
</dbReference>
<dbReference type="PANTHER" id="PTHR34117">
    <property type="entry name" value="STYLE CELL-CYCLE INHIBITOR 1"/>
    <property type="match status" value="1"/>
</dbReference>
<gene>
    <name evidence="2" type="ORF">MYCIT1_LOCUS4529</name>
</gene>
<evidence type="ECO:0000313" key="3">
    <source>
        <dbReference type="Proteomes" id="UP001295794"/>
    </source>
</evidence>
<accession>A0AAD2GW28</accession>
<feature type="compositionally biased region" description="Basic and acidic residues" evidence="1">
    <location>
        <begin position="94"/>
        <end position="135"/>
    </location>
</feature>
<comment type="caution">
    <text evidence="2">The sequence shown here is derived from an EMBL/GenBank/DDBJ whole genome shotgun (WGS) entry which is preliminary data.</text>
</comment>
<reference evidence="2" key="1">
    <citation type="submission" date="2023-11" db="EMBL/GenBank/DDBJ databases">
        <authorList>
            <person name="De Vega J J."/>
            <person name="De Vega J J."/>
        </authorList>
    </citation>
    <scope>NUCLEOTIDE SEQUENCE</scope>
</reference>
<protein>
    <submittedName>
        <fullName evidence="2">Uncharacterized protein</fullName>
    </submittedName>
</protein>
<feature type="compositionally biased region" description="Basic and acidic residues" evidence="1">
    <location>
        <begin position="74"/>
        <end position="87"/>
    </location>
</feature>
<sequence length="204" mass="22871">SLYTGVDATSVTEAQTSYKWSFASKRSRADDDALRAVRQEVGAATDGRESATNSAPGSSRVRGPTLPSSADLVYARELERENDDRDRGLKRKRDRADAKDRVEDMVGPKEVGREGMLEKKRAKRESDRAFRDKADEGLEADESVLIGSGDSFKDQIARRDAARKRHEAAREEKISASRERTQALRDREDKTMAMFQALAKQRYG</sequence>
<keyword evidence="3" id="KW-1185">Reference proteome</keyword>
<feature type="region of interest" description="Disordered" evidence="1">
    <location>
        <begin position="158"/>
        <end position="189"/>
    </location>
</feature>
<feature type="non-terminal residue" evidence="2">
    <location>
        <position position="204"/>
    </location>
</feature>
<evidence type="ECO:0000256" key="1">
    <source>
        <dbReference type="SAM" id="MobiDB-lite"/>
    </source>
</evidence>
<dbReference type="PANTHER" id="PTHR34117:SF1">
    <property type="entry name" value="STYLE CELL-CYCLE INHIBITOR 1"/>
    <property type="match status" value="1"/>
</dbReference>
<dbReference type="InterPro" id="IPR044688">
    <property type="entry name" value="SCI-1-like"/>
</dbReference>